<dbReference type="InterPro" id="IPR003034">
    <property type="entry name" value="SAP_dom"/>
</dbReference>
<gene>
    <name evidence="3" type="primary">dek</name>
</gene>
<feature type="region of interest" description="Disordered" evidence="1">
    <location>
        <begin position="1"/>
        <end position="23"/>
    </location>
</feature>
<reference evidence="3" key="2">
    <citation type="submission" date="2025-09" db="UniProtKB">
        <authorList>
            <consortium name="Ensembl"/>
        </authorList>
    </citation>
    <scope>IDENTIFICATION</scope>
</reference>
<dbReference type="InterPro" id="IPR044198">
    <property type="entry name" value="DEK"/>
</dbReference>
<feature type="domain" description="SAP" evidence="2">
    <location>
        <begin position="87"/>
        <end position="121"/>
    </location>
</feature>
<evidence type="ECO:0000259" key="2">
    <source>
        <dbReference type="SMART" id="SM00513"/>
    </source>
</evidence>
<organism evidence="3 4">
    <name type="scientific">Gouania willdenowi</name>
    <name type="common">Blunt-snouted clingfish</name>
    <name type="synonym">Lepadogaster willdenowi</name>
    <dbReference type="NCBI Taxonomy" id="441366"/>
    <lineage>
        <taxon>Eukaryota</taxon>
        <taxon>Metazoa</taxon>
        <taxon>Chordata</taxon>
        <taxon>Craniata</taxon>
        <taxon>Vertebrata</taxon>
        <taxon>Euteleostomi</taxon>
        <taxon>Actinopterygii</taxon>
        <taxon>Neopterygii</taxon>
        <taxon>Teleostei</taxon>
        <taxon>Neoteleostei</taxon>
        <taxon>Acanthomorphata</taxon>
        <taxon>Ovalentaria</taxon>
        <taxon>Blenniimorphae</taxon>
        <taxon>Blenniiformes</taxon>
        <taxon>Gobiesocoidei</taxon>
        <taxon>Gobiesocidae</taxon>
        <taxon>Gobiesocinae</taxon>
        <taxon>Gouania</taxon>
    </lineage>
</organism>
<feature type="compositionally biased region" description="Low complexity" evidence="1">
    <location>
        <begin position="144"/>
        <end position="160"/>
    </location>
</feature>
<dbReference type="PANTHER" id="PTHR13468:SF1">
    <property type="entry name" value="PROTEIN DEK"/>
    <property type="match status" value="1"/>
</dbReference>
<feature type="region of interest" description="Disordered" evidence="1">
    <location>
        <begin position="144"/>
        <end position="215"/>
    </location>
</feature>
<keyword evidence="4" id="KW-1185">Reference proteome</keyword>
<dbReference type="SUPFAM" id="SSF68906">
    <property type="entry name" value="SAP domain"/>
    <property type="match status" value="1"/>
</dbReference>
<dbReference type="GO" id="GO:0003677">
    <property type="term" value="F:DNA binding"/>
    <property type="evidence" value="ECO:0007669"/>
    <property type="project" value="InterPro"/>
</dbReference>
<dbReference type="GO" id="GO:0042393">
    <property type="term" value="F:histone binding"/>
    <property type="evidence" value="ECO:0007669"/>
    <property type="project" value="TreeGrafter"/>
</dbReference>
<name>A0A8C5GAA0_GOUWI</name>
<dbReference type="PANTHER" id="PTHR13468">
    <property type="entry name" value="DEK PROTEIN"/>
    <property type="match status" value="1"/>
</dbReference>
<sequence>SVERFDLQAPKQKEKLKMGDGKAQKLGDIPRTNFHISRMKVVDLKALHTILFDRPGKATSIKKNLRLFNGFSFDGDSEQFTKKRNKLSNFTNTKLKAVCNVLDLEKKGTHSDLVDRILTFLLSPKNSGKVYLLLIIKKKKNKVKSSSVSPKKSKSSSKSNAIVMDSSSDDEEEEEVEDKRGASEEEVGHNHTHTPNRHKNSLFPQAVTVINTKQS</sequence>
<evidence type="ECO:0000313" key="4">
    <source>
        <dbReference type="Proteomes" id="UP000694680"/>
    </source>
</evidence>
<evidence type="ECO:0000256" key="1">
    <source>
        <dbReference type="SAM" id="MobiDB-lite"/>
    </source>
</evidence>
<dbReference type="AlphaFoldDB" id="A0A8C5GAA0"/>
<dbReference type="GO" id="GO:2000779">
    <property type="term" value="P:regulation of double-strand break repair"/>
    <property type="evidence" value="ECO:0007669"/>
    <property type="project" value="TreeGrafter"/>
</dbReference>
<dbReference type="SMART" id="SM00513">
    <property type="entry name" value="SAP"/>
    <property type="match status" value="1"/>
</dbReference>
<evidence type="ECO:0000313" key="3">
    <source>
        <dbReference type="Ensembl" id="ENSGWIP00000026349.1"/>
    </source>
</evidence>
<dbReference type="GO" id="GO:0006325">
    <property type="term" value="P:chromatin organization"/>
    <property type="evidence" value="ECO:0007669"/>
    <property type="project" value="InterPro"/>
</dbReference>
<dbReference type="Proteomes" id="UP000694680">
    <property type="component" value="Unassembled WGS sequence"/>
</dbReference>
<protein>
    <recommendedName>
        <fullName evidence="2">SAP domain-containing protein</fullName>
    </recommendedName>
</protein>
<dbReference type="GO" id="GO:0005634">
    <property type="term" value="C:nucleus"/>
    <property type="evidence" value="ECO:0007669"/>
    <property type="project" value="TreeGrafter"/>
</dbReference>
<feature type="compositionally biased region" description="Basic residues" evidence="1">
    <location>
        <begin position="190"/>
        <end position="200"/>
    </location>
</feature>
<dbReference type="InterPro" id="IPR036361">
    <property type="entry name" value="SAP_dom_sf"/>
</dbReference>
<dbReference type="Ensembl" id="ENSGWIT00000028779.1">
    <property type="protein sequence ID" value="ENSGWIP00000026349.1"/>
    <property type="gene ID" value="ENSGWIG00000013805.1"/>
</dbReference>
<reference evidence="3" key="1">
    <citation type="submission" date="2025-08" db="UniProtKB">
        <authorList>
            <consortium name="Ensembl"/>
        </authorList>
    </citation>
    <scope>IDENTIFICATION</scope>
</reference>
<feature type="compositionally biased region" description="Acidic residues" evidence="1">
    <location>
        <begin position="167"/>
        <end position="176"/>
    </location>
</feature>
<accession>A0A8C5GAA0</accession>
<proteinExistence type="predicted"/>
<feature type="compositionally biased region" description="Basic and acidic residues" evidence="1">
    <location>
        <begin position="177"/>
        <end position="189"/>
    </location>
</feature>